<gene>
    <name evidence="1" type="ORF">L195_g057095</name>
</gene>
<dbReference type="AlphaFoldDB" id="A0A2K3KV02"/>
<dbReference type="STRING" id="57577.A0A2K3KV02"/>
<reference evidence="1 2" key="2">
    <citation type="journal article" date="2017" name="Front. Plant Sci.">
        <title>Gene Classification and Mining of Molecular Markers Useful in Red Clover (Trifolium pratense) Breeding.</title>
        <authorList>
            <person name="Istvanek J."/>
            <person name="Dluhosova J."/>
            <person name="Dluhos P."/>
            <person name="Patkova L."/>
            <person name="Nedelnik J."/>
            <person name="Repkova J."/>
        </authorList>
    </citation>
    <scope>NUCLEOTIDE SEQUENCE [LARGE SCALE GENOMIC DNA]</scope>
    <source>
        <strain evidence="2">cv. Tatra</strain>
        <tissue evidence="1">Young leaves</tissue>
    </source>
</reference>
<protein>
    <submittedName>
        <fullName evidence="1">Disease resistance (CC-NBS-LRR class) family protein</fullName>
    </submittedName>
</protein>
<comment type="caution">
    <text evidence="1">The sequence shown here is derived from an EMBL/GenBank/DDBJ whole genome shotgun (WGS) entry which is preliminary data.</text>
</comment>
<dbReference type="SUPFAM" id="SSF52058">
    <property type="entry name" value="L domain-like"/>
    <property type="match status" value="1"/>
</dbReference>
<accession>A0A2K3KV02</accession>
<reference evidence="1 2" key="1">
    <citation type="journal article" date="2014" name="Am. J. Bot.">
        <title>Genome assembly and annotation for red clover (Trifolium pratense; Fabaceae).</title>
        <authorList>
            <person name="Istvanek J."/>
            <person name="Jaros M."/>
            <person name="Krenek A."/>
            <person name="Repkova J."/>
        </authorList>
    </citation>
    <scope>NUCLEOTIDE SEQUENCE [LARGE SCALE GENOMIC DNA]</scope>
    <source>
        <strain evidence="2">cv. Tatra</strain>
        <tissue evidence="1">Young leaves</tissue>
    </source>
</reference>
<proteinExistence type="predicted"/>
<dbReference type="Proteomes" id="UP000236291">
    <property type="component" value="Unassembled WGS sequence"/>
</dbReference>
<organism evidence="1 2">
    <name type="scientific">Trifolium pratense</name>
    <name type="common">Red clover</name>
    <dbReference type="NCBI Taxonomy" id="57577"/>
    <lineage>
        <taxon>Eukaryota</taxon>
        <taxon>Viridiplantae</taxon>
        <taxon>Streptophyta</taxon>
        <taxon>Embryophyta</taxon>
        <taxon>Tracheophyta</taxon>
        <taxon>Spermatophyta</taxon>
        <taxon>Magnoliopsida</taxon>
        <taxon>eudicotyledons</taxon>
        <taxon>Gunneridae</taxon>
        <taxon>Pentapetalae</taxon>
        <taxon>rosids</taxon>
        <taxon>fabids</taxon>
        <taxon>Fabales</taxon>
        <taxon>Fabaceae</taxon>
        <taxon>Papilionoideae</taxon>
        <taxon>50 kb inversion clade</taxon>
        <taxon>NPAAA clade</taxon>
        <taxon>Hologalegina</taxon>
        <taxon>IRL clade</taxon>
        <taxon>Trifolieae</taxon>
        <taxon>Trifolium</taxon>
    </lineage>
</organism>
<dbReference type="ExpressionAtlas" id="A0A2K3KV02">
    <property type="expression patterns" value="baseline"/>
</dbReference>
<sequence>FEHDPLDSLKSLPYLLRLNLWDDAFAGDYLHFKVGGFPKLKEIDLTRLNKLSYISIDKEALPGLEHFRFKNNPQLKVLPQDLQNLKDLQFLGFAEMPDDLVDSIDPEKDGRYHWIINHIPLVQIRQNFGPKFHEYTLRRIPTQSTSEYQGTLSPNNECYASLVNV</sequence>
<feature type="non-terminal residue" evidence="1">
    <location>
        <position position="1"/>
    </location>
</feature>
<dbReference type="EMBL" id="ASHM01111289">
    <property type="protein sequence ID" value="PNX70106.1"/>
    <property type="molecule type" value="Genomic_DNA"/>
</dbReference>
<dbReference type="Gene3D" id="3.80.10.10">
    <property type="entry name" value="Ribonuclease Inhibitor"/>
    <property type="match status" value="1"/>
</dbReference>
<name>A0A2K3KV02_TRIPR</name>
<evidence type="ECO:0000313" key="1">
    <source>
        <dbReference type="EMBL" id="PNX70106.1"/>
    </source>
</evidence>
<evidence type="ECO:0000313" key="2">
    <source>
        <dbReference type="Proteomes" id="UP000236291"/>
    </source>
</evidence>
<dbReference type="InterPro" id="IPR032675">
    <property type="entry name" value="LRR_dom_sf"/>
</dbReference>